<comment type="catalytic activity">
    <reaction evidence="7 8">
        <text>CMP + ATP = CDP + ADP</text>
        <dbReference type="Rhea" id="RHEA:11600"/>
        <dbReference type="ChEBI" id="CHEBI:30616"/>
        <dbReference type="ChEBI" id="CHEBI:58069"/>
        <dbReference type="ChEBI" id="CHEBI:60377"/>
        <dbReference type="ChEBI" id="CHEBI:456216"/>
        <dbReference type="EC" id="2.7.4.25"/>
    </reaction>
</comment>
<dbReference type="AlphaFoldDB" id="A0A380ZDD4"/>
<dbReference type="Gene3D" id="3.40.50.300">
    <property type="entry name" value="P-loop containing nucleotide triphosphate hydrolases"/>
    <property type="match status" value="1"/>
</dbReference>
<feature type="binding site" evidence="8">
    <location>
        <begin position="10"/>
        <end position="18"/>
    </location>
    <ligand>
        <name>ATP</name>
        <dbReference type="ChEBI" id="CHEBI:30616"/>
    </ligand>
</feature>
<comment type="similarity">
    <text evidence="1 8">Belongs to the cytidylate kinase family. Type 1 subfamily.</text>
</comment>
<dbReference type="SUPFAM" id="SSF52540">
    <property type="entry name" value="P-loop containing nucleoside triphosphate hydrolases"/>
    <property type="match status" value="1"/>
</dbReference>
<keyword evidence="2 8" id="KW-0808">Transferase</keyword>
<dbReference type="GO" id="GO:0006220">
    <property type="term" value="P:pyrimidine nucleotide metabolic process"/>
    <property type="evidence" value="ECO:0007669"/>
    <property type="project" value="UniProtKB-UniRule"/>
</dbReference>
<dbReference type="PANTHER" id="PTHR21299:SF2">
    <property type="entry name" value="CYTIDYLATE KINASE"/>
    <property type="match status" value="1"/>
</dbReference>
<keyword evidence="3 8" id="KW-0547">Nucleotide-binding</keyword>
<dbReference type="GO" id="GO:0015949">
    <property type="term" value="P:nucleobase-containing small molecule interconversion"/>
    <property type="evidence" value="ECO:0007669"/>
    <property type="project" value="TreeGrafter"/>
</dbReference>
<dbReference type="RefSeq" id="WP_004288578.1">
    <property type="nucleotide sequence ID" value="NZ_CABKNQ010000020.1"/>
</dbReference>
<evidence type="ECO:0000256" key="4">
    <source>
        <dbReference type="ARBA" id="ARBA00022777"/>
    </source>
</evidence>
<gene>
    <name evidence="8 11" type="primary">cmk</name>
    <name evidence="10" type="ORF">DW701_04085</name>
    <name evidence="11" type="ORF">NCTC11155_03566</name>
</gene>
<dbReference type="GO" id="GO:0005524">
    <property type="term" value="F:ATP binding"/>
    <property type="evidence" value="ECO:0007669"/>
    <property type="project" value="UniProtKB-UniRule"/>
</dbReference>
<dbReference type="GO" id="GO:0036431">
    <property type="term" value="F:dCMP kinase activity"/>
    <property type="evidence" value="ECO:0007669"/>
    <property type="project" value="InterPro"/>
</dbReference>
<accession>A0A380ZDD4</accession>
<evidence type="ECO:0000313" key="11">
    <source>
        <dbReference type="EMBL" id="SUV44155.1"/>
    </source>
</evidence>
<dbReference type="InterPro" id="IPR011994">
    <property type="entry name" value="Cytidylate_kinase_dom"/>
</dbReference>
<keyword evidence="8" id="KW-0963">Cytoplasm</keyword>
<dbReference type="Proteomes" id="UP000254424">
    <property type="component" value="Unassembled WGS sequence"/>
</dbReference>
<comment type="subcellular location">
    <subcellularLocation>
        <location evidence="8">Cytoplasm</location>
    </subcellularLocation>
</comment>
<dbReference type="Pfam" id="PF02224">
    <property type="entry name" value="Cytidylate_kin"/>
    <property type="match status" value="1"/>
</dbReference>
<evidence type="ECO:0000313" key="10">
    <source>
        <dbReference type="EMBL" id="RHF11081.1"/>
    </source>
</evidence>
<dbReference type="EC" id="2.7.4.25" evidence="8"/>
<evidence type="ECO:0000256" key="2">
    <source>
        <dbReference type="ARBA" id="ARBA00022679"/>
    </source>
</evidence>
<dbReference type="CDD" id="cd02020">
    <property type="entry name" value="CMPK"/>
    <property type="match status" value="1"/>
</dbReference>
<dbReference type="STRING" id="483216.BACEGG_00302"/>
<dbReference type="GeneID" id="93072152"/>
<name>A0A380ZDD4_9BACE</name>
<dbReference type="PANTHER" id="PTHR21299">
    <property type="entry name" value="CYTIDYLATE KINASE/PANTOATE-BETA-ALANINE LIGASE"/>
    <property type="match status" value="1"/>
</dbReference>
<proteinExistence type="inferred from homology"/>
<dbReference type="EMBL" id="UFSX01000002">
    <property type="protein sequence ID" value="SUV44155.1"/>
    <property type="molecule type" value="Genomic_DNA"/>
</dbReference>
<protein>
    <recommendedName>
        <fullName evidence="8">Cytidylate kinase</fullName>
        <shortName evidence="8">CK</shortName>
        <ecNumber evidence="8">2.7.4.25</ecNumber>
    </recommendedName>
    <alternativeName>
        <fullName evidence="8">Cytidine monophosphate kinase</fullName>
        <shortName evidence="8">CMP kinase</shortName>
    </alternativeName>
</protein>
<evidence type="ECO:0000259" key="9">
    <source>
        <dbReference type="Pfam" id="PF02224"/>
    </source>
</evidence>
<evidence type="ECO:0000256" key="5">
    <source>
        <dbReference type="ARBA" id="ARBA00022840"/>
    </source>
</evidence>
<dbReference type="InterPro" id="IPR027417">
    <property type="entry name" value="P-loop_NTPase"/>
</dbReference>
<reference evidence="10 13" key="2">
    <citation type="submission" date="2018-08" db="EMBL/GenBank/DDBJ databases">
        <title>A genome reference for cultivated species of the human gut microbiota.</title>
        <authorList>
            <person name="Zou Y."/>
            <person name="Xue W."/>
            <person name="Luo G."/>
        </authorList>
    </citation>
    <scope>NUCLEOTIDE SEQUENCE [LARGE SCALE GENOMIC DNA]</scope>
    <source>
        <strain evidence="10 13">AM26-26AC</strain>
    </source>
</reference>
<dbReference type="InterPro" id="IPR003136">
    <property type="entry name" value="Cytidylate_kin"/>
</dbReference>
<sequence length="229" mass="25768">MKKITIAIDGFSSCGKSTMAKDLAREIGYIYIDSGAMYRAVTLYSMENGLFTGNDIDTEKLKEQIKDIHISFQLNPDTGRPDTFLNGVNVEKKIRTMEVSSRVSPIAALDFVREAMVAQQQEMGKSKGIVMDGRDIGTTVFPDAELKIFVTASPEIRAQRRYDELKAKGEEAGFDEILENVKQRDYIDQNREVSPLRKADDALLLDNSHMTISQQKEWLAAQFEKVCKA</sequence>
<evidence type="ECO:0000256" key="6">
    <source>
        <dbReference type="ARBA" id="ARBA00047615"/>
    </source>
</evidence>
<comment type="catalytic activity">
    <reaction evidence="6 8">
        <text>dCMP + ATP = dCDP + ADP</text>
        <dbReference type="Rhea" id="RHEA:25094"/>
        <dbReference type="ChEBI" id="CHEBI:30616"/>
        <dbReference type="ChEBI" id="CHEBI:57566"/>
        <dbReference type="ChEBI" id="CHEBI:58593"/>
        <dbReference type="ChEBI" id="CHEBI:456216"/>
        <dbReference type="EC" id="2.7.4.25"/>
    </reaction>
</comment>
<evidence type="ECO:0000256" key="3">
    <source>
        <dbReference type="ARBA" id="ARBA00022741"/>
    </source>
</evidence>
<dbReference type="EMBL" id="QSLA01000003">
    <property type="protein sequence ID" value="RHF11081.1"/>
    <property type="molecule type" value="Genomic_DNA"/>
</dbReference>
<evidence type="ECO:0000256" key="8">
    <source>
        <dbReference type="HAMAP-Rule" id="MF_00238"/>
    </source>
</evidence>
<evidence type="ECO:0000313" key="12">
    <source>
        <dbReference type="Proteomes" id="UP000254424"/>
    </source>
</evidence>
<dbReference type="Proteomes" id="UP000283538">
    <property type="component" value="Unassembled WGS sequence"/>
</dbReference>
<evidence type="ECO:0000256" key="1">
    <source>
        <dbReference type="ARBA" id="ARBA00009427"/>
    </source>
</evidence>
<evidence type="ECO:0000313" key="13">
    <source>
        <dbReference type="Proteomes" id="UP000283538"/>
    </source>
</evidence>
<dbReference type="HAMAP" id="MF_00238">
    <property type="entry name" value="Cytidyl_kinase_type1"/>
    <property type="match status" value="1"/>
</dbReference>
<dbReference type="NCBIfam" id="TIGR00017">
    <property type="entry name" value="cmk"/>
    <property type="match status" value="1"/>
</dbReference>
<organism evidence="11 12">
    <name type="scientific">Bacteroides eggerthii</name>
    <dbReference type="NCBI Taxonomy" id="28111"/>
    <lineage>
        <taxon>Bacteria</taxon>
        <taxon>Pseudomonadati</taxon>
        <taxon>Bacteroidota</taxon>
        <taxon>Bacteroidia</taxon>
        <taxon>Bacteroidales</taxon>
        <taxon>Bacteroidaceae</taxon>
        <taxon>Bacteroides</taxon>
    </lineage>
</organism>
<reference evidence="11 12" key="1">
    <citation type="submission" date="2018-06" db="EMBL/GenBank/DDBJ databases">
        <authorList>
            <consortium name="Pathogen Informatics"/>
            <person name="Doyle S."/>
        </authorList>
    </citation>
    <scope>NUCLEOTIDE SEQUENCE [LARGE SCALE GENOMIC DNA]</scope>
    <source>
        <strain evidence="11 12">NCTC11155</strain>
    </source>
</reference>
<dbReference type="OrthoDB" id="9807434at2"/>
<keyword evidence="4 8" id="KW-0418">Kinase</keyword>
<feature type="domain" description="Cytidylate kinase" evidence="9">
    <location>
        <begin position="6"/>
        <end position="218"/>
    </location>
</feature>
<dbReference type="GO" id="GO:0005829">
    <property type="term" value="C:cytosol"/>
    <property type="evidence" value="ECO:0007669"/>
    <property type="project" value="TreeGrafter"/>
</dbReference>
<evidence type="ECO:0000256" key="7">
    <source>
        <dbReference type="ARBA" id="ARBA00048478"/>
    </source>
</evidence>
<keyword evidence="5 8" id="KW-0067">ATP-binding</keyword>